<keyword evidence="5 6" id="KW-0472">Membrane</keyword>
<sequence>MSQALIQRGHQQAKKLLLIQAIIIMVAAAIGLLKELKVALALLSGGGAIFLANSFFVYKAFSKSGAQRSKQVVRAFYFGETVKIVLSAALMVAAFKFLPGFEVYVLIGFVIGLLGQWLAPVIIKTN</sequence>
<name>A0A545T1G1_9GAMM</name>
<evidence type="ECO:0000256" key="3">
    <source>
        <dbReference type="ARBA" id="ARBA00022692"/>
    </source>
</evidence>
<evidence type="ECO:0000256" key="1">
    <source>
        <dbReference type="ARBA" id="ARBA00004651"/>
    </source>
</evidence>
<evidence type="ECO:0000313" key="8">
    <source>
        <dbReference type="Proteomes" id="UP000317839"/>
    </source>
</evidence>
<evidence type="ECO:0000256" key="6">
    <source>
        <dbReference type="SAM" id="Phobius"/>
    </source>
</evidence>
<evidence type="ECO:0000256" key="4">
    <source>
        <dbReference type="ARBA" id="ARBA00022989"/>
    </source>
</evidence>
<organism evidence="7 8">
    <name type="scientific">Aliikangiella marina</name>
    <dbReference type="NCBI Taxonomy" id="1712262"/>
    <lineage>
        <taxon>Bacteria</taxon>
        <taxon>Pseudomonadati</taxon>
        <taxon>Pseudomonadota</taxon>
        <taxon>Gammaproteobacteria</taxon>
        <taxon>Oceanospirillales</taxon>
        <taxon>Pleioneaceae</taxon>
        <taxon>Aliikangiella</taxon>
    </lineage>
</organism>
<evidence type="ECO:0008006" key="9">
    <source>
        <dbReference type="Google" id="ProtNLM"/>
    </source>
</evidence>
<evidence type="ECO:0000256" key="2">
    <source>
        <dbReference type="ARBA" id="ARBA00022475"/>
    </source>
</evidence>
<dbReference type="GO" id="GO:0005886">
    <property type="term" value="C:plasma membrane"/>
    <property type="evidence" value="ECO:0007669"/>
    <property type="project" value="UniProtKB-SubCell"/>
</dbReference>
<feature type="transmembrane region" description="Helical" evidence="6">
    <location>
        <begin position="16"/>
        <end position="33"/>
    </location>
</feature>
<feature type="transmembrane region" description="Helical" evidence="6">
    <location>
        <begin position="103"/>
        <end position="123"/>
    </location>
</feature>
<dbReference type="RefSeq" id="WP_142944270.1">
    <property type="nucleotide sequence ID" value="NZ_VIKR01000007.1"/>
</dbReference>
<evidence type="ECO:0000313" key="7">
    <source>
        <dbReference type="EMBL" id="TQV71053.1"/>
    </source>
</evidence>
<dbReference type="OrthoDB" id="5702716at2"/>
<dbReference type="EMBL" id="VIKR01000007">
    <property type="protein sequence ID" value="TQV71053.1"/>
    <property type="molecule type" value="Genomic_DNA"/>
</dbReference>
<dbReference type="AlphaFoldDB" id="A0A545T1G1"/>
<comment type="subcellular location">
    <subcellularLocation>
        <location evidence="1">Cell membrane</location>
        <topology evidence="1">Multi-pass membrane protein</topology>
    </subcellularLocation>
</comment>
<protein>
    <recommendedName>
        <fullName evidence="9">F0F1 ATP synthase subunit I</fullName>
    </recommendedName>
</protein>
<keyword evidence="2" id="KW-1003">Cell membrane</keyword>
<accession>A0A545T1G1</accession>
<feature type="transmembrane region" description="Helical" evidence="6">
    <location>
        <begin position="73"/>
        <end position="97"/>
    </location>
</feature>
<feature type="transmembrane region" description="Helical" evidence="6">
    <location>
        <begin position="39"/>
        <end position="61"/>
    </location>
</feature>
<comment type="caution">
    <text evidence="7">The sequence shown here is derived from an EMBL/GenBank/DDBJ whole genome shotgun (WGS) entry which is preliminary data.</text>
</comment>
<dbReference type="Pfam" id="PF03899">
    <property type="entry name" value="ATP-synt_I"/>
    <property type="match status" value="1"/>
</dbReference>
<proteinExistence type="predicted"/>
<gene>
    <name evidence="7" type="ORF">FLL45_22260</name>
</gene>
<keyword evidence="3 6" id="KW-0812">Transmembrane</keyword>
<dbReference type="InterPro" id="IPR005598">
    <property type="entry name" value="ATP_synth_I"/>
</dbReference>
<evidence type="ECO:0000256" key="5">
    <source>
        <dbReference type="ARBA" id="ARBA00023136"/>
    </source>
</evidence>
<keyword evidence="8" id="KW-1185">Reference proteome</keyword>
<dbReference type="Proteomes" id="UP000317839">
    <property type="component" value="Unassembled WGS sequence"/>
</dbReference>
<keyword evidence="4 6" id="KW-1133">Transmembrane helix</keyword>
<reference evidence="7 8" key="1">
    <citation type="submission" date="2019-06" db="EMBL/GenBank/DDBJ databases">
        <title>Draft genome of Aliikangiella marina GYP-15.</title>
        <authorList>
            <person name="Wang G."/>
        </authorList>
    </citation>
    <scope>NUCLEOTIDE SEQUENCE [LARGE SCALE GENOMIC DNA]</scope>
    <source>
        <strain evidence="7 8">GYP-15</strain>
    </source>
</reference>